<proteinExistence type="predicted"/>
<dbReference type="InterPro" id="IPR004574">
    <property type="entry name" value="Alkb"/>
</dbReference>
<feature type="region of interest" description="Disordered" evidence="1">
    <location>
        <begin position="87"/>
        <end position="159"/>
    </location>
</feature>
<reference evidence="2" key="1">
    <citation type="submission" date="2019-07" db="EMBL/GenBank/DDBJ databases">
        <authorList>
            <person name="Dittberner H."/>
        </authorList>
    </citation>
    <scope>NUCLEOTIDE SEQUENCE [LARGE SCALE GENOMIC DNA]</scope>
</reference>
<dbReference type="GO" id="GO:0035515">
    <property type="term" value="F:oxidative RNA demethylase activity"/>
    <property type="evidence" value="ECO:0007669"/>
    <property type="project" value="TreeGrafter"/>
</dbReference>
<dbReference type="AlphaFoldDB" id="A0A565CGF3"/>
<dbReference type="GO" id="GO:0035513">
    <property type="term" value="P:oxidative RNA demethylation"/>
    <property type="evidence" value="ECO:0007669"/>
    <property type="project" value="TreeGrafter"/>
</dbReference>
<evidence type="ECO:0000313" key="2">
    <source>
        <dbReference type="EMBL" id="VVB12808.1"/>
    </source>
</evidence>
<dbReference type="EMBL" id="CABITT030000008">
    <property type="protein sequence ID" value="VVB12808.1"/>
    <property type="molecule type" value="Genomic_DNA"/>
</dbReference>
<evidence type="ECO:0000256" key="1">
    <source>
        <dbReference type="SAM" id="MobiDB-lite"/>
    </source>
</evidence>
<protein>
    <submittedName>
        <fullName evidence="2">Uncharacterized protein</fullName>
    </submittedName>
</protein>
<organism evidence="2 3">
    <name type="scientific">Arabis nemorensis</name>
    <dbReference type="NCBI Taxonomy" id="586526"/>
    <lineage>
        <taxon>Eukaryota</taxon>
        <taxon>Viridiplantae</taxon>
        <taxon>Streptophyta</taxon>
        <taxon>Embryophyta</taxon>
        <taxon>Tracheophyta</taxon>
        <taxon>Spermatophyta</taxon>
        <taxon>Magnoliopsida</taxon>
        <taxon>eudicotyledons</taxon>
        <taxon>Gunneridae</taxon>
        <taxon>Pentapetalae</taxon>
        <taxon>rosids</taxon>
        <taxon>malvids</taxon>
        <taxon>Brassicales</taxon>
        <taxon>Brassicaceae</taxon>
        <taxon>Arabideae</taxon>
        <taxon>Arabis</taxon>
    </lineage>
</organism>
<dbReference type="GO" id="GO:0005737">
    <property type="term" value="C:cytoplasm"/>
    <property type="evidence" value="ECO:0007669"/>
    <property type="project" value="TreeGrafter"/>
</dbReference>
<gene>
    <name evidence="2" type="ORF">ANE_LOCUS23252</name>
</gene>
<evidence type="ECO:0000313" key="3">
    <source>
        <dbReference type="Proteomes" id="UP000489600"/>
    </source>
</evidence>
<accession>A0A565CGF3</accession>
<feature type="region of interest" description="Disordered" evidence="1">
    <location>
        <begin position="1"/>
        <end position="31"/>
    </location>
</feature>
<dbReference type="OrthoDB" id="10652017at2759"/>
<dbReference type="GO" id="GO:0035516">
    <property type="term" value="F:broad specificity oxidative DNA demethylase activity"/>
    <property type="evidence" value="ECO:0007669"/>
    <property type="project" value="TreeGrafter"/>
</dbReference>
<dbReference type="Proteomes" id="UP000489600">
    <property type="component" value="Unassembled WGS sequence"/>
</dbReference>
<feature type="compositionally biased region" description="Polar residues" evidence="1">
    <location>
        <begin position="101"/>
        <end position="111"/>
    </location>
</feature>
<dbReference type="PANTHER" id="PTHR16557">
    <property type="entry name" value="ALKYLATED DNA REPAIR PROTEIN ALKB-RELATED"/>
    <property type="match status" value="1"/>
</dbReference>
<feature type="compositionally biased region" description="Polar residues" evidence="1">
    <location>
        <begin position="120"/>
        <end position="134"/>
    </location>
</feature>
<name>A0A565CGF3_9BRAS</name>
<sequence length="247" mass="28021">MTPPLSHRGAISSGDGLSPTPKKRTTTSSESLAQRVMIMRSNFHHLMVLRIRMAKVRDQRNLGCRKKDLGPRKRPVLTIKRYDTSVQEEANGPTDEVGFGTCSNHNGNGTRRNYLDRTNHSTLNKRSQSQTRSTKWNHKNPGCNNRDQSPKGRQKSPFDICSSVRRGNDRCTTDEFVEEDANGEETGKTVELSNKHRVLRPGMVLLKNYLTHDVQVDIVKTCQELGVKTQGFYQPGYKKLFQSFVCK</sequence>
<comment type="caution">
    <text evidence="2">The sequence shown here is derived from an EMBL/GenBank/DDBJ whole genome shotgun (WGS) entry which is preliminary data.</text>
</comment>
<dbReference type="GO" id="GO:0008198">
    <property type="term" value="F:ferrous iron binding"/>
    <property type="evidence" value="ECO:0007669"/>
    <property type="project" value="TreeGrafter"/>
</dbReference>
<dbReference type="PANTHER" id="PTHR16557:SF10">
    <property type="entry name" value="2-OXOGLUTARATE-DEPENDENT DIOXYGENASE FAMILY PROTEIN"/>
    <property type="match status" value="1"/>
</dbReference>
<keyword evidence="3" id="KW-1185">Reference proteome</keyword>